<feature type="region of interest" description="Disordered" evidence="2">
    <location>
        <begin position="66"/>
        <end position="89"/>
    </location>
</feature>
<proteinExistence type="predicted"/>
<dbReference type="PROSITE" id="PS00463">
    <property type="entry name" value="ZN2_CY6_FUNGAL_1"/>
    <property type="match status" value="1"/>
</dbReference>
<feature type="compositionally biased region" description="Polar residues" evidence="2">
    <location>
        <begin position="582"/>
        <end position="595"/>
    </location>
</feature>
<dbReference type="GO" id="GO:0000981">
    <property type="term" value="F:DNA-binding transcription factor activity, RNA polymerase II-specific"/>
    <property type="evidence" value="ECO:0007669"/>
    <property type="project" value="InterPro"/>
</dbReference>
<dbReference type="PANTHER" id="PTHR46910">
    <property type="entry name" value="TRANSCRIPTION FACTOR PDR1"/>
    <property type="match status" value="1"/>
</dbReference>
<organism evidence="4 5">
    <name type="scientific">Periconia digitata</name>
    <dbReference type="NCBI Taxonomy" id="1303443"/>
    <lineage>
        <taxon>Eukaryota</taxon>
        <taxon>Fungi</taxon>
        <taxon>Dikarya</taxon>
        <taxon>Ascomycota</taxon>
        <taxon>Pezizomycotina</taxon>
        <taxon>Dothideomycetes</taxon>
        <taxon>Pleosporomycetidae</taxon>
        <taxon>Pleosporales</taxon>
        <taxon>Massarineae</taxon>
        <taxon>Periconiaceae</taxon>
        <taxon>Periconia</taxon>
    </lineage>
</organism>
<sequence length="670" mass="75369">MKLACVRCKRKKVKCDKGEPSCNHCITAKTSCEYVSRRQRPRLAQQRNAVQYLNRRLEIIEQSLTHSTHATPERQSSSPQTSSAASGVVLPDDGIDAESVSEVPLAAENGQDSWIYRMATDAQRNFQTQLIPDSPLAGIDDAMLSLNEALKDLGKLRIRNNVGNQYASLNLSAAEATECIDAFLDLARNMVLPDFDHTYMSMDLLRALPVVIDSPFVNIDPVVNVMYYNAIYYGIQEIYGSNDQRVQAAYFKVLEAVPAWLEAPPESPLNGFTAALTTWTTLTNHDYQLAWKFHCKACQHIKLGKVDSIDAIPAKTFKDESDRNDGRFLYWHILCTDLTFRLFFGKPTVVRWVPDKIRPPSIFNPDRMHPTAGFAMILVVWVRYTLITAEAVNYVDSIATDDRNATFYQTVDEYCMKIEHLMKDWRMEAEMKAITTPQRHRAIMADHYMNAYAMIVGIRRLARPPTQNNRVDDVTLRAARNVVGLTLELSNHQSPEDAKLFAAHFISFYPFCSVFSLYEHIITSTDPEQCEQDTIALEKIGVVMTRASAARPHFATLERTINALNKVARAIQNERRSRHTSKTTTPLSSNTPRPILGPSTTFDTLQDFADSIPNFDAAALDAFGEFSGAEVGGVGGGAGFHPMGFVRAVETDYVGRNWNEQWWDINHGMS</sequence>
<dbReference type="CDD" id="cd00067">
    <property type="entry name" value="GAL4"/>
    <property type="match status" value="1"/>
</dbReference>
<dbReference type="Gene3D" id="4.10.240.10">
    <property type="entry name" value="Zn(2)-C6 fungal-type DNA-binding domain"/>
    <property type="match status" value="1"/>
</dbReference>
<dbReference type="OrthoDB" id="39175at2759"/>
<feature type="domain" description="Zn(2)-C6 fungal-type" evidence="3">
    <location>
        <begin position="4"/>
        <end position="34"/>
    </location>
</feature>
<dbReference type="CDD" id="cd12148">
    <property type="entry name" value="fungal_TF_MHR"/>
    <property type="match status" value="1"/>
</dbReference>
<evidence type="ECO:0000259" key="3">
    <source>
        <dbReference type="PROSITE" id="PS50048"/>
    </source>
</evidence>
<dbReference type="AlphaFoldDB" id="A0A9W4UHT3"/>
<dbReference type="Proteomes" id="UP001152607">
    <property type="component" value="Unassembled WGS sequence"/>
</dbReference>
<dbReference type="InterPro" id="IPR050987">
    <property type="entry name" value="AtrR-like"/>
</dbReference>
<dbReference type="InterPro" id="IPR001138">
    <property type="entry name" value="Zn2Cys6_DnaBD"/>
</dbReference>
<dbReference type="EMBL" id="CAOQHR010000006">
    <property type="protein sequence ID" value="CAI6336235.1"/>
    <property type="molecule type" value="Genomic_DNA"/>
</dbReference>
<evidence type="ECO:0000256" key="1">
    <source>
        <dbReference type="ARBA" id="ARBA00023242"/>
    </source>
</evidence>
<feature type="region of interest" description="Disordered" evidence="2">
    <location>
        <begin position="572"/>
        <end position="595"/>
    </location>
</feature>
<dbReference type="Pfam" id="PF00172">
    <property type="entry name" value="Zn_clus"/>
    <property type="match status" value="1"/>
</dbReference>
<dbReference type="SMART" id="SM00066">
    <property type="entry name" value="GAL4"/>
    <property type="match status" value="1"/>
</dbReference>
<evidence type="ECO:0000256" key="2">
    <source>
        <dbReference type="SAM" id="MobiDB-lite"/>
    </source>
</evidence>
<accession>A0A9W4UHT3</accession>
<comment type="caution">
    <text evidence="4">The sequence shown here is derived from an EMBL/GenBank/DDBJ whole genome shotgun (WGS) entry which is preliminary data.</text>
</comment>
<reference evidence="4" key="1">
    <citation type="submission" date="2023-01" db="EMBL/GenBank/DDBJ databases">
        <authorList>
            <person name="Van Ghelder C."/>
            <person name="Rancurel C."/>
        </authorList>
    </citation>
    <scope>NUCLEOTIDE SEQUENCE</scope>
    <source>
        <strain evidence="4">CNCM I-4278</strain>
    </source>
</reference>
<protein>
    <recommendedName>
        <fullName evidence="3">Zn(2)-C6 fungal-type domain-containing protein</fullName>
    </recommendedName>
</protein>
<dbReference type="PANTHER" id="PTHR46910:SF5">
    <property type="entry name" value="ZN(II)2CYS6 TRANSCRIPTION FACTOR (EUROFUNG)"/>
    <property type="match status" value="1"/>
</dbReference>
<dbReference type="InterPro" id="IPR036864">
    <property type="entry name" value="Zn2-C6_fun-type_DNA-bd_sf"/>
</dbReference>
<feature type="compositionally biased region" description="Low complexity" evidence="2">
    <location>
        <begin position="75"/>
        <end position="86"/>
    </location>
</feature>
<keyword evidence="5" id="KW-1185">Reference proteome</keyword>
<keyword evidence="1" id="KW-0539">Nucleus</keyword>
<dbReference type="GO" id="GO:0008270">
    <property type="term" value="F:zinc ion binding"/>
    <property type="evidence" value="ECO:0007669"/>
    <property type="project" value="InterPro"/>
</dbReference>
<dbReference type="PROSITE" id="PS50048">
    <property type="entry name" value="ZN2_CY6_FUNGAL_2"/>
    <property type="match status" value="1"/>
</dbReference>
<name>A0A9W4UHT3_9PLEO</name>
<dbReference type="SUPFAM" id="SSF57701">
    <property type="entry name" value="Zn2/Cys6 DNA-binding domain"/>
    <property type="match status" value="1"/>
</dbReference>
<evidence type="ECO:0000313" key="4">
    <source>
        <dbReference type="EMBL" id="CAI6336235.1"/>
    </source>
</evidence>
<evidence type="ECO:0000313" key="5">
    <source>
        <dbReference type="Proteomes" id="UP001152607"/>
    </source>
</evidence>
<gene>
    <name evidence="4" type="ORF">PDIGIT_LOCUS9327</name>
</gene>